<evidence type="ECO:0000256" key="1">
    <source>
        <dbReference type="SAM" id="Phobius"/>
    </source>
</evidence>
<dbReference type="Proteomes" id="UP000317374">
    <property type="component" value="Unassembled WGS sequence"/>
</dbReference>
<organism evidence="2 3">
    <name type="scientific">Klebsiella huaxiensis</name>
    <dbReference type="NCBI Taxonomy" id="2153354"/>
    <lineage>
        <taxon>Bacteria</taxon>
        <taxon>Pseudomonadati</taxon>
        <taxon>Pseudomonadota</taxon>
        <taxon>Gammaproteobacteria</taxon>
        <taxon>Enterobacterales</taxon>
        <taxon>Enterobacteriaceae</taxon>
        <taxon>Klebsiella/Raoultella group</taxon>
        <taxon>Klebsiella</taxon>
    </lineage>
</organism>
<keyword evidence="1" id="KW-0472">Membrane</keyword>
<evidence type="ECO:0000313" key="3">
    <source>
        <dbReference type="Proteomes" id="UP000317374"/>
    </source>
</evidence>
<gene>
    <name evidence="2" type="ORF">SB6422_04469</name>
</gene>
<dbReference type="OrthoDB" id="6629633at2"/>
<evidence type="ECO:0000313" key="2">
    <source>
        <dbReference type="EMBL" id="VUS35341.1"/>
    </source>
</evidence>
<dbReference type="AlphaFoldDB" id="A0A564HSG4"/>
<proteinExistence type="predicted"/>
<keyword evidence="1" id="KW-1133">Transmembrane helix</keyword>
<dbReference type="RefSeq" id="WP_142512479.1">
    <property type="nucleotide sequence ID" value="NZ_CABGGW010000004.1"/>
</dbReference>
<keyword evidence="1" id="KW-0812">Transmembrane</keyword>
<sequence>MITIQRIKPAMIGMVLMAFLLVAGTHFYSSFQTYSCTGQQKIYLSANEHINVRIKINTQPKKVSMTVKGAYHQADGSVSKIYRQGTYQYRQFYDEVYEAKLLLTQRVFTDTSPEQMSNNIFGIQAGESRNFRMKKLRTGLLVFGTEYAWIYACRIDT</sequence>
<protein>
    <submittedName>
        <fullName evidence="2">Uncharacterized protein</fullName>
    </submittedName>
</protein>
<reference evidence="2 3" key="1">
    <citation type="submission" date="2019-07" db="EMBL/GenBank/DDBJ databases">
        <authorList>
            <person name="Brisse S."/>
            <person name="Rodrigues C."/>
            <person name="Thorpe H."/>
        </authorList>
    </citation>
    <scope>NUCLEOTIDE SEQUENCE [LARGE SCALE GENOMIC DNA]</scope>
    <source>
        <strain evidence="2">SB6422</strain>
    </source>
</reference>
<name>A0A564HSG4_9ENTR</name>
<feature type="transmembrane region" description="Helical" evidence="1">
    <location>
        <begin position="12"/>
        <end position="31"/>
    </location>
</feature>
<dbReference type="EMBL" id="CABGGW010000004">
    <property type="protein sequence ID" value="VUS35341.1"/>
    <property type="molecule type" value="Genomic_DNA"/>
</dbReference>
<accession>A0A564HSG4</accession>